<feature type="transmembrane region" description="Helical" evidence="8">
    <location>
        <begin position="101"/>
        <end position="122"/>
    </location>
</feature>
<feature type="transmembrane region" description="Helical" evidence="8">
    <location>
        <begin position="62"/>
        <end position="89"/>
    </location>
</feature>
<keyword evidence="3" id="KW-0813">Transport</keyword>
<proteinExistence type="inferred from homology"/>
<evidence type="ECO:0000313" key="9">
    <source>
        <dbReference type="EMBL" id="MBM7852368.1"/>
    </source>
</evidence>
<keyword evidence="4" id="KW-1003">Cell membrane</keyword>
<evidence type="ECO:0000256" key="1">
    <source>
        <dbReference type="ARBA" id="ARBA00004651"/>
    </source>
</evidence>
<evidence type="ECO:0000256" key="7">
    <source>
        <dbReference type="ARBA" id="ARBA00023136"/>
    </source>
</evidence>
<comment type="similarity">
    <text evidence="2">Belongs to the binding-protein-dependent transport system permease family. FecCD subfamily.</text>
</comment>
<evidence type="ECO:0000256" key="8">
    <source>
        <dbReference type="SAM" id="Phobius"/>
    </source>
</evidence>
<evidence type="ECO:0000256" key="2">
    <source>
        <dbReference type="ARBA" id="ARBA00007935"/>
    </source>
</evidence>
<evidence type="ECO:0000256" key="3">
    <source>
        <dbReference type="ARBA" id="ARBA00022448"/>
    </source>
</evidence>
<comment type="caution">
    <text evidence="9">The sequence shown here is derived from an EMBL/GenBank/DDBJ whole genome shotgun (WGS) entry which is preliminary data.</text>
</comment>
<dbReference type="EMBL" id="JAFBCY010000003">
    <property type="protein sequence ID" value="MBM7852368.1"/>
    <property type="molecule type" value="Genomic_DNA"/>
</dbReference>
<feature type="transmembrane region" description="Helical" evidence="8">
    <location>
        <begin position="243"/>
        <end position="268"/>
    </location>
</feature>
<dbReference type="InterPro" id="IPR037294">
    <property type="entry name" value="ABC_BtuC-like"/>
</dbReference>
<keyword evidence="5 8" id="KW-0812">Transmembrane</keyword>
<dbReference type="CDD" id="cd06550">
    <property type="entry name" value="TM_ABC_iron-siderophores_like"/>
    <property type="match status" value="1"/>
</dbReference>
<feature type="transmembrane region" description="Helical" evidence="8">
    <location>
        <begin position="200"/>
        <end position="222"/>
    </location>
</feature>
<dbReference type="PANTHER" id="PTHR30472:SF1">
    <property type="entry name" value="FE(3+) DICITRATE TRANSPORT SYSTEM PERMEASE PROTEIN FECC-RELATED"/>
    <property type="match status" value="1"/>
</dbReference>
<evidence type="ECO:0000256" key="4">
    <source>
        <dbReference type="ARBA" id="ARBA00022475"/>
    </source>
</evidence>
<evidence type="ECO:0000256" key="5">
    <source>
        <dbReference type="ARBA" id="ARBA00022692"/>
    </source>
</evidence>
<evidence type="ECO:0000256" key="6">
    <source>
        <dbReference type="ARBA" id="ARBA00022989"/>
    </source>
</evidence>
<name>A0ABS2T844_9HYPH</name>
<gene>
    <name evidence="9" type="ORF">JOD31_002610</name>
</gene>
<feature type="transmembrane region" description="Helical" evidence="8">
    <location>
        <begin position="288"/>
        <end position="304"/>
    </location>
</feature>
<keyword evidence="6 8" id="KW-1133">Transmembrane helix</keyword>
<protein>
    <submittedName>
        <fullName evidence="9">Iron complex transport system permease protein</fullName>
    </submittedName>
</protein>
<feature type="transmembrane region" description="Helical" evidence="8">
    <location>
        <begin position="128"/>
        <end position="147"/>
    </location>
</feature>
<organism evidence="9 10">
    <name type="scientific">Methylopila capsulata</name>
    <dbReference type="NCBI Taxonomy" id="61654"/>
    <lineage>
        <taxon>Bacteria</taxon>
        <taxon>Pseudomonadati</taxon>
        <taxon>Pseudomonadota</taxon>
        <taxon>Alphaproteobacteria</taxon>
        <taxon>Hyphomicrobiales</taxon>
        <taxon>Methylopilaceae</taxon>
        <taxon>Methylopila</taxon>
    </lineage>
</organism>
<dbReference type="InterPro" id="IPR000522">
    <property type="entry name" value="ABC_transptr_permease_BtuC"/>
</dbReference>
<dbReference type="RefSeq" id="WP_271206183.1">
    <property type="nucleotide sequence ID" value="NZ_BSFF01000003.1"/>
</dbReference>
<dbReference type="Gene3D" id="1.10.3470.10">
    <property type="entry name" value="ABC transporter involved in vitamin B12 uptake, BtuC"/>
    <property type="match status" value="1"/>
</dbReference>
<dbReference type="SUPFAM" id="SSF81345">
    <property type="entry name" value="ABC transporter involved in vitamin B12 uptake, BtuC"/>
    <property type="match status" value="1"/>
</dbReference>
<dbReference type="Proteomes" id="UP000758856">
    <property type="component" value="Unassembled WGS sequence"/>
</dbReference>
<dbReference type="PANTHER" id="PTHR30472">
    <property type="entry name" value="FERRIC ENTEROBACTIN TRANSPORT SYSTEM PERMEASE PROTEIN"/>
    <property type="match status" value="1"/>
</dbReference>
<comment type="subcellular location">
    <subcellularLocation>
        <location evidence="1">Cell membrane</location>
        <topology evidence="1">Multi-pass membrane protein</topology>
    </subcellularLocation>
</comment>
<evidence type="ECO:0000313" key="10">
    <source>
        <dbReference type="Proteomes" id="UP000758856"/>
    </source>
</evidence>
<sequence>MSGVAGVNVRKPRGSWRPAALVALGLLLAAVAVWSLSAGTTHHSVTTVLDALFANDGSRDHLVIAGVRAPRVLAGLCAGAALAVAGAIMQAVTGNPLASPGLLGLNAGAAFAVVLATSIAGATTGDPFVWPAFAGAAAATAVAYGLGSAGRTGTTPLKIVLAGAVVSGFLSSLTAAVLVLDKGAMDTVRLWTAGALAGRTMPQIVAVGPYILSGLAAALVLGRSLNTLSLGGGVARSLGQNVTLGRGASVVTVVLLAGGAVALVGPIGFVGLVVPHIARMVVGADQRWIMPFCALGGALLLTAADTASRTLFGQSFPAGVTMAFIGAPFFIWLARRRLGATP</sequence>
<feature type="transmembrane region" description="Helical" evidence="8">
    <location>
        <begin position="159"/>
        <end position="180"/>
    </location>
</feature>
<reference evidence="9 10" key="1">
    <citation type="submission" date="2021-01" db="EMBL/GenBank/DDBJ databases">
        <title>Genomic Encyclopedia of Type Strains, Phase IV (KMG-IV): sequencing the most valuable type-strain genomes for metagenomic binning, comparative biology and taxonomic classification.</title>
        <authorList>
            <person name="Goeker M."/>
        </authorList>
    </citation>
    <scope>NUCLEOTIDE SEQUENCE [LARGE SCALE GENOMIC DNA]</scope>
    <source>
        <strain evidence="9 10">DSM 6130</strain>
    </source>
</reference>
<dbReference type="Pfam" id="PF01032">
    <property type="entry name" value="FecCD"/>
    <property type="match status" value="1"/>
</dbReference>
<feature type="transmembrane region" description="Helical" evidence="8">
    <location>
        <begin position="316"/>
        <end position="334"/>
    </location>
</feature>
<accession>A0ABS2T844</accession>
<keyword evidence="7 8" id="KW-0472">Membrane</keyword>
<keyword evidence="10" id="KW-1185">Reference proteome</keyword>